<accession>A0A919WLH5</accession>
<keyword evidence="6" id="KW-1185">Reference proteome</keyword>
<dbReference type="InterPro" id="IPR002577">
    <property type="entry name" value="HTH_HxlR"/>
</dbReference>
<dbReference type="PROSITE" id="PS51118">
    <property type="entry name" value="HTH_HXLR"/>
    <property type="match status" value="1"/>
</dbReference>
<evidence type="ECO:0000313" key="6">
    <source>
        <dbReference type="Proteomes" id="UP000682111"/>
    </source>
</evidence>
<comment type="caution">
    <text evidence="5">The sequence shown here is derived from an EMBL/GenBank/DDBJ whole genome shotgun (WGS) entry which is preliminary data.</text>
</comment>
<evidence type="ECO:0000259" key="4">
    <source>
        <dbReference type="PROSITE" id="PS51118"/>
    </source>
</evidence>
<keyword evidence="2" id="KW-0238">DNA-binding</keyword>
<evidence type="ECO:0000313" key="5">
    <source>
        <dbReference type="EMBL" id="GIN64303.1"/>
    </source>
</evidence>
<dbReference type="InterPro" id="IPR036388">
    <property type="entry name" value="WH-like_DNA-bd_sf"/>
</dbReference>
<dbReference type="AlphaFoldDB" id="A0A919WLH5"/>
<evidence type="ECO:0000256" key="2">
    <source>
        <dbReference type="ARBA" id="ARBA00023125"/>
    </source>
</evidence>
<dbReference type="Pfam" id="PF01638">
    <property type="entry name" value="HxlR"/>
    <property type="match status" value="1"/>
</dbReference>
<dbReference type="SUPFAM" id="SSF46785">
    <property type="entry name" value="Winged helix' DNA-binding domain"/>
    <property type="match status" value="1"/>
</dbReference>
<dbReference type="PANTHER" id="PTHR33204:SF37">
    <property type="entry name" value="HTH-TYPE TRANSCRIPTIONAL REGULATOR YODB"/>
    <property type="match status" value="1"/>
</dbReference>
<dbReference type="GO" id="GO:0003677">
    <property type="term" value="F:DNA binding"/>
    <property type="evidence" value="ECO:0007669"/>
    <property type="project" value="UniProtKB-KW"/>
</dbReference>
<dbReference type="PANTHER" id="PTHR33204">
    <property type="entry name" value="TRANSCRIPTIONAL REGULATOR, MARR FAMILY"/>
    <property type="match status" value="1"/>
</dbReference>
<keyword evidence="1" id="KW-0805">Transcription regulation</keyword>
<evidence type="ECO:0000256" key="3">
    <source>
        <dbReference type="ARBA" id="ARBA00023163"/>
    </source>
</evidence>
<dbReference type="InterPro" id="IPR036390">
    <property type="entry name" value="WH_DNA-bd_sf"/>
</dbReference>
<name>A0A919WLH5_9BACI</name>
<dbReference type="EMBL" id="BORC01000012">
    <property type="protein sequence ID" value="GIN64303.1"/>
    <property type="molecule type" value="Genomic_DNA"/>
</dbReference>
<gene>
    <name evidence="5" type="primary">yodB</name>
    <name evidence="5" type="ORF">J27TS8_42960</name>
</gene>
<proteinExistence type="predicted"/>
<dbReference type="RefSeq" id="WP_095313717.1">
    <property type="nucleotide sequence ID" value="NZ_BORC01000012.1"/>
</dbReference>
<dbReference type="Proteomes" id="UP000682111">
    <property type="component" value="Unassembled WGS sequence"/>
</dbReference>
<dbReference type="OrthoDB" id="9800966at2"/>
<feature type="domain" description="HTH hxlR-type" evidence="4">
    <location>
        <begin position="22"/>
        <end position="121"/>
    </location>
</feature>
<reference evidence="5" key="1">
    <citation type="submission" date="2021-03" db="EMBL/GenBank/DDBJ databases">
        <title>Antimicrobial resistance genes in bacteria isolated from Japanese honey, and their potential for conferring macrolide and lincosamide resistance in the American foulbrood pathogen Paenibacillus larvae.</title>
        <authorList>
            <person name="Okamoto M."/>
            <person name="Kumagai M."/>
            <person name="Kanamori H."/>
            <person name="Takamatsu D."/>
        </authorList>
    </citation>
    <scope>NUCLEOTIDE SEQUENCE</scope>
    <source>
        <strain evidence="5">J27TS8</strain>
    </source>
</reference>
<keyword evidence="3" id="KW-0804">Transcription</keyword>
<protein>
    <submittedName>
        <fullName evidence="5">HTH-type transcriptional regulator YodB</fullName>
    </submittedName>
</protein>
<organism evidence="5 6">
    <name type="scientific">Robertmurraya siralis</name>
    <dbReference type="NCBI Taxonomy" id="77777"/>
    <lineage>
        <taxon>Bacteria</taxon>
        <taxon>Bacillati</taxon>
        <taxon>Bacillota</taxon>
        <taxon>Bacilli</taxon>
        <taxon>Bacillales</taxon>
        <taxon>Bacillaceae</taxon>
        <taxon>Robertmurraya</taxon>
    </lineage>
</organism>
<sequence length="122" mass="14170">MESSPNNNRTQLDQNGHPSSICVNYQKTIEFIGQKWVGMIIYTLLDGPKRYYELMEMIEGISDRLLTERLNELVKEGLVRKSYLEGSLKKVQYELTPNGKGLQDIISAIHKWVEQKDILNKR</sequence>
<evidence type="ECO:0000256" key="1">
    <source>
        <dbReference type="ARBA" id="ARBA00023015"/>
    </source>
</evidence>
<dbReference type="Gene3D" id="1.10.10.10">
    <property type="entry name" value="Winged helix-like DNA-binding domain superfamily/Winged helix DNA-binding domain"/>
    <property type="match status" value="1"/>
</dbReference>